<dbReference type="Proteomes" id="UP000486602">
    <property type="component" value="Unassembled WGS sequence"/>
</dbReference>
<dbReference type="AlphaFoldDB" id="A0A7K3WTZ2"/>
<evidence type="ECO:0000313" key="1">
    <source>
        <dbReference type="EMBL" id="NEN24352.1"/>
    </source>
</evidence>
<keyword evidence="2" id="KW-1185">Reference proteome</keyword>
<accession>A0A7K3WTZ2</accession>
<organism evidence="1 2">
    <name type="scientific">Cryomorpha ignava</name>
    <dbReference type="NCBI Taxonomy" id="101383"/>
    <lineage>
        <taxon>Bacteria</taxon>
        <taxon>Pseudomonadati</taxon>
        <taxon>Bacteroidota</taxon>
        <taxon>Flavobacteriia</taxon>
        <taxon>Flavobacteriales</taxon>
        <taxon>Cryomorphaceae</taxon>
        <taxon>Cryomorpha</taxon>
    </lineage>
</organism>
<name>A0A7K3WTZ2_9FLAO</name>
<dbReference type="RefSeq" id="WP_163285744.1">
    <property type="nucleotide sequence ID" value="NZ_JAAGVY010000024.1"/>
</dbReference>
<evidence type="ECO:0000313" key="2">
    <source>
        <dbReference type="Proteomes" id="UP000486602"/>
    </source>
</evidence>
<sequence length="169" mass="19213">MLSTKTVEIKIKERISPNAKVWIYQASKPFTESEAAKIDDTCTTFVEKWSAHGNNLIADCQLFFNQFICLFVDETGFSASGCSIDSSVHFIKSLEKEYSVSLLNRTDVAYISENGEVKIIDMHGLKDAFEAGEISNKTLVFNNLIRTREEMDNNWLIPISESWQSRLID</sequence>
<comment type="caution">
    <text evidence="1">The sequence shown here is derived from an EMBL/GenBank/DDBJ whole genome shotgun (WGS) entry which is preliminary data.</text>
</comment>
<protein>
    <submittedName>
        <fullName evidence="1">ABC transporter ATPase</fullName>
    </submittedName>
</protein>
<reference evidence="1 2" key="1">
    <citation type="submission" date="2020-02" db="EMBL/GenBank/DDBJ databases">
        <title>Out from the shadows clarifying the taxonomy of the family Cryomorphaceae and related taxa by utilizing the GTDB taxonomic framework.</title>
        <authorList>
            <person name="Bowman J.P."/>
        </authorList>
    </citation>
    <scope>NUCLEOTIDE SEQUENCE [LARGE SCALE GENOMIC DNA]</scope>
    <source>
        <strain evidence="1 2">QSSC 1-22</strain>
    </source>
</reference>
<dbReference type="EMBL" id="JAAGVY010000024">
    <property type="protein sequence ID" value="NEN24352.1"/>
    <property type="molecule type" value="Genomic_DNA"/>
</dbReference>
<gene>
    <name evidence="1" type="ORF">G3O08_12635</name>
</gene>
<proteinExistence type="predicted"/>